<dbReference type="Gene3D" id="3.90.1210.10">
    <property type="entry name" value="Antifreeze-like/N-acetylneuraminic acid synthase C-terminal domain"/>
    <property type="match status" value="1"/>
</dbReference>
<keyword evidence="7" id="KW-0812">Transmembrane</keyword>
<dbReference type="OrthoDB" id="5729023at2"/>
<keyword evidence="12" id="KW-1185">Reference proteome</keyword>
<evidence type="ECO:0000313" key="12">
    <source>
        <dbReference type="Proteomes" id="UP000236547"/>
    </source>
</evidence>
<dbReference type="GeneID" id="94025469"/>
<evidence type="ECO:0000256" key="4">
    <source>
        <dbReference type="ARBA" id="ARBA00022729"/>
    </source>
</evidence>
<dbReference type="InterPro" id="IPR041231">
    <property type="entry name" value="FlgA_N"/>
</dbReference>
<dbReference type="InterPro" id="IPR017585">
    <property type="entry name" value="SAF_FlgA"/>
</dbReference>
<dbReference type="InterPro" id="IPR039246">
    <property type="entry name" value="Flagellar_FlgA"/>
</dbReference>
<comment type="function">
    <text evidence="6">Involved in the assembly process of the P-ring formation. It may associate with FlgF on the rod constituting a structure essential for the P-ring assembly or may act as a modulator protein for the P-ring assembly.</text>
</comment>
<comment type="subcellular location">
    <subcellularLocation>
        <location evidence="1">Periplasm</location>
    </subcellularLocation>
</comment>
<keyword evidence="10" id="KW-0966">Cell projection</keyword>
<proteinExistence type="inferred from homology"/>
<dbReference type="EMBL" id="POSK01000005">
    <property type="protein sequence ID" value="PNI05150.1"/>
    <property type="molecule type" value="Genomic_DNA"/>
</dbReference>
<dbReference type="Proteomes" id="UP000236547">
    <property type="component" value="Unassembled WGS sequence"/>
</dbReference>
<evidence type="ECO:0000256" key="6">
    <source>
        <dbReference type="ARBA" id="ARBA00025643"/>
    </source>
</evidence>
<comment type="similarity">
    <text evidence="2">Belongs to the FlgA family.</text>
</comment>
<keyword evidence="4" id="KW-0732">Signal</keyword>
<dbReference type="GO" id="GO:0042597">
    <property type="term" value="C:periplasmic space"/>
    <property type="evidence" value="ECO:0007669"/>
    <property type="project" value="UniProtKB-SubCell"/>
</dbReference>
<keyword evidence="5" id="KW-0574">Periplasm</keyword>
<dbReference type="RefSeq" id="WP_081878633.1">
    <property type="nucleotide sequence ID" value="NZ_CBCRWT010000003.1"/>
</dbReference>
<name>A0A2J8HQS3_VIBDI</name>
<keyword evidence="7" id="KW-0472">Membrane</keyword>
<evidence type="ECO:0000256" key="7">
    <source>
        <dbReference type="SAM" id="Phobius"/>
    </source>
</evidence>
<organism evidence="10 11">
    <name type="scientific">Vibrio diazotrophicus</name>
    <dbReference type="NCBI Taxonomy" id="685"/>
    <lineage>
        <taxon>Bacteria</taxon>
        <taxon>Pseudomonadati</taxon>
        <taxon>Pseudomonadota</taxon>
        <taxon>Gammaproteobacteria</taxon>
        <taxon>Vibrionales</taxon>
        <taxon>Vibrionaceae</taxon>
        <taxon>Vibrio</taxon>
    </lineage>
</organism>
<dbReference type="EMBL" id="POSM01000013">
    <property type="protein sequence ID" value="PNI00634.1"/>
    <property type="molecule type" value="Genomic_DNA"/>
</dbReference>
<evidence type="ECO:0000256" key="2">
    <source>
        <dbReference type="ARBA" id="ARBA00010474"/>
    </source>
</evidence>
<keyword evidence="10" id="KW-0282">Flagellum</keyword>
<comment type="caution">
    <text evidence="10">The sequence shown here is derived from an EMBL/GenBank/DDBJ whole genome shotgun (WGS) entry which is preliminary data.</text>
</comment>
<sequence length="255" mass="27977">MKKRETRTMHPKICLHLHSLSKCRAFYNIFFNSIGFLLAFFSLSLFAATPEQVKMIQNAAENHVLSSVEVAEGGELVVNAANIDDRIFATDCPNTLTTSSSSSNASASNITVLVECETDNWKIYVPVRLTMRVPMVTAANHISRGQVLTDNDITISMVDLLRFRRQGFSSIERVVGAKTKKNVKLGDVIEQNDICVVCRNDSVLIQANASGMNITTKGTALSDGSFGEQIKVKNDKSNRIIDAQVSGIGEVTVQF</sequence>
<dbReference type="InterPro" id="IPR013974">
    <property type="entry name" value="SAF"/>
</dbReference>
<keyword evidence="10" id="KW-0969">Cilium</keyword>
<evidence type="ECO:0000313" key="11">
    <source>
        <dbReference type="Proteomes" id="UP000236449"/>
    </source>
</evidence>
<evidence type="ECO:0000256" key="3">
    <source>
        <dbReference type="ARBA" id="ARBA00014754"/>
    </source>
</evidence>
<dbReference type="PANTHER" id="PTHR36307">
    <property type="entry name" value="FLAGELLA BASAL BODY P-RING FORMATION PROTEIN FLGA"/>
    <property type="match status" value="1"/>
</dbReference>
<keyword evidence="7" id="KW-1133">Transmembrane helix</keyword>
<dbReference type="Gene3D" id="2.30.30.760">
    <property type="match status" value="1"/>
</dbReference>
<dbReference type="AlphaFoldDB" id="A0A2J8HQS3"/>
<dbReference type="SMART" id="SM00858">
    <property type="entry name" value="SAF"/>
    <property type="match status" value="1"/>
</dbReference>
<dbReference type="Proteomes" id="UP000236449">
    <property type="component" value="Unassembled WGS sequence"/>
</dbReference>
<dbReference type="Pfam" id="PF13144">
    <property type="entry name" value="ChapFlgA"/>
    <property type="match status" value="1"/>
</dbReference>
<evidence type="ECO:0000259" key="8">
    <source>
        <dbReference type="SMART" id="SM00858"/>
    </source>
</evidence>
<feature type="transmembrane region" description="Helical" evidence="7">
    <location>
        <begin position="25"/>
        <end position="48"/>
    </location>
</feature>
<dbReference type="CDD" id="cd11614">
    <property type="entry name" value="SAF_CpaB_FlgA_like"/>
    <property type="match status" value="1"/>
</dbReference>
<evidence type="ECO:0000313" key="10">
    <source>
        <dbReference type="EMBL" id="PNI05150.1"/>
    </source>
</evidence>
<protein>
    <recommendedName>
        <fullName evidence="3">Flagella basal body P-ring formation protein FlgA</fullName>
    </recommendedName>
</protein>
<feature type="domain" description="SAF" evidence="8">
    <location>
        <begin position="133"/>
        <end position="195"/>
    </location>
</feature>
<dbReference type="Pfam" id="PF17656">
    <property type="entry name" value="ChapFlgA_N"/>
    <property type="match status" value="1"/>
</dbReference>
<dbReference type="PANTHER" id="PTHR36307:SF1">
    <property type="entry name" value="FLAGELLA BASAL BODY P-RING FORMATION PROTEIN FLGA"/>
    <property type="match status" value="1"/>
</dbReference>
<evidence type="ECO:0000256" key="5">
    <source>
        <dbReference type="ARBA" id="ARBA00022764"/>
    </source>
</evidence>
<accession>A0A2J8HQS3</accession>
<evidence type="ECO:0000313" key="9">
    <source>
        <dbReference type="EMBL" id="PNI00634.1"/>
    </source>
</evidence>
<gene>
    <name evidence="10" type="ORF">C1N32_10180</name>
    <name evidence="9" type="ORF">C1O25_10755</name>
</gene>
<dbReference type="NCBIfam" id="TIGR03170">
    <property type="entry name" value="flgA_cterm"/>
    <property type="match status" value="1"/>
</dbReference>
<dbReference type="GO" id="GO:0044780">
    <property type="term" value="P:bacterial-type flagellum assembly"/>
    <property type="evidence" value="ECO:0007669"/>
    <property type="project" value="InterPro"/>
</dbReference>
<evidence type="ECO:0000256" key="1">
    <source>
        <dbReference type="ARBA" id="ARBA00004418"/>
    </source>
</evidence>
<reference evidence="11 12" key="1">
    <citation type="submission" date="2018-01" db="EMBL/GenBank/DDBJ databases">
        <title>Draft genome sequences of six Vibrio diazotrophicus strains isolated from deep-sea sediments of the Baltic Sea.</title>
        <authorList>
            <person name="Castillo D."/>
            <person name="Vandieken V."/>
            <person name="Chiang O."/>
            <person name="Middelboe M."/>
        </authorList>
    </citation>
    <scope>NUCLEOTIDE SEQUENCE [LARGE SCALE GENOMIC DNA]</scope>
    <source>
        <strain evidence="10 11">60.27F</strain>
        <strain evidence="9 12">65.10M</strain>
    </source>
</reference>